<evidence type="ECO:0000256" key="6">
    <source>
        <dbReference type="ARBA" id="ARBA00023136"/>
    </source>
</evidence>
<accession>A0A1H1R591</accession>
<evidence type="ECO:0000256" key="4">
    <source>
        <dbReference type="ARBA" id="ARBA00022692"/>
    </source>
</evidence>
<dbReference type="RefSeq" id="WP_019194226.1">
    <property type="nucleotide sequence ID" value="NZ_LT629765.1"/>
</dbReference>
<keyword evidence="5 7" id="KW-1133">Transmembrane helix</keyword>
<keyword evidence="4 7" id="KW-0812">Transmembrane</keyword>
<dbReference type="GO" id="GO:0055085">
    <property type="term" value="P:transmembrane transport"/>
    <property type="evidence" value="ECO:0007669"/>
    <property type="project" value="InterPro"/>
</dbReference>
<evidence type="ECO:0000256" key="5">
    <source>
        <dbReference type="ARBA" id="ARBA00022989"/>
    </source>
</evidence>
<dbReference type="PANTHER" id="PTHR43302">
    <property type="entry name" value="TRANSPORTER ARSB-RELATED"/>
    <property type="match status" value="1"/>
</dbReference>
<feature type="transmembrane region" description="Helical" evidence="7">
    <location>
        <begin position="6"/>
        <end position="26"/>
    </location>
</feature>
<organism evidence="9 10">
    <name type="scientific">Corynebacterium timonense</name>
    <dbReference type="NCBI Taxonomy" id="441500"/>
    <lineage>
        <taxon>Bacteria</taxon>
        <taxon>Bacillati</taxon>
        <taxon>Actinomycetota</taxon>
        <taxon>Actinomycetes</taxon>
        <taxon>Mycobacteriales</taxon>
        <taxon>Corynebacteriaceae</taxon>
        <taxon>Corynebacterium</taxon>
    </lineage>
</organism>
<feature type="transmembrane region" description="Helical" evidence="7">
    <location>
        <begin position="194"/>
        <end position="214"/>
    </location>
</feature>
<evidence type="ECO:0000256" key="3">
    <source>
        <dbReference type="ARBA" id="ARBA00022475"/>
    </source>
</evidence>
<evidence type="ECO:0000256" key="2">
    <source>
        <dbReference type="ARBA" id="ARBA00022448"/>
    </source>
</evidence>
<feature type="domain" description="Citrate transporter-like" evidence="8">
    <location>
        <begin position="11"/>
        <end position="224"/>
    </location>
</feature>
<keyword evidence="2" id="KW-0813">Transport</keyword>
<proteinExistence type="predicted"/>
<feature type="transmembrane region" description="Helical" evidence="7">
    <location>
        <begin position="38"/>
        <end position="56"/>
    </location>
</feature>
<dbReference type="STRING" id="1203190.GCA_000312345_01409"/>
<keyword evidence="6 7" id="KW-0472">Membrane</keyword>
<dbReference type="AlphaFoldDB" id="A0A1H1R591"/>
<dbReference type="InterPro" id="IPR004680">
    <property type="entry name" value="Cit_transptr-like_dom"/>
</dbReference>
<protein>
    <submittedName>
        <fullName evidence="9">Na+/H+ antiporter NhaD</fullName>
    </submittedName>
</protein>
<dbReference type="PANTHER" id="PTHR43302:SF5">
    <property type="entry name" value="TRANSPORTER ARSB-RELATED"/>
    <property type="match status" value="1"/>
</dbReference>
<reference evidence="9 10" key="1">
    <citation type="submission" date="2016-10" db="EMBL/GenBank/DDBJ databases">
        <authorList>
            <person name="de Groot N.N."/>
        </authorList>
    </citation>
    <scope>NUCLEOTIDE SEQUENCE [LARGE SCALE GENOMIC DNA]</scope>
    <source>
        <strain evidence="9 10">DSM 45434</strain>
    </source>
</reference>
<sequence length="355" mass="36137">MPIPRAARVVSIPSGALLLFAVLAATDHEAARGVAGRLAPVLGFAAGMSVAVNLAAEAGVFDTLAGWVEGARHAFPAFLALCVAVTVFLSLDTTAIMLTPLAIALARRAGASVTALSLAVVWIANLASLPLPVSNLTNLLALDAFGGTYGFLSRSWAPALVGITVAVAASYAARAIHPADPVAAPPRDAAAPRVPLLILAVAVAALLTPIPFWVTSTVAAAAMAAAVGVVKRPGLIPWNPLALVVAVACATELLPPFELGWPLPLAGAVLANALNNLPAYLLLEPADATQRMQLLVGVNFGPLVTPWASLATLLWHDQLKRAGADLPWRVFVVYGAILAPVAVGLGALVVSPAGN</sequence>
<feature type="transmembrane region" description="Helical" evidence="7">
    <location>
        <begin position="151"/>
        <end position="173"/>
    </location>
</feature>
<feature type="transmembrane region" description="Helical" evidence="7">
    <location>
        <begin position="261"/>
        <end position="282"/>
    </location>
</feature>
<evidence type="ECO:0000313" key="10">
    <source>
        <dbReference type="Proteomes" id="UP000182237"/>
    </source>
</evidence>
<keyword evidence="3" id="KW-1003">Cell membrane</keyword>
<keyword evidence="10" id="KW-1185">Reference proteome</keyword>
<comment type="subcellular location">
    <subcellularLocation>
        <location evidence="1">Cell membrane</location>
        <topology evidence="1">Multi-pass membrane protein</topology>
    </subcellularLocation>
</comment>
<dbReference type="EMBL" id="LT629765">
    <property type="protein sequence ID" value="SDS30882.1"/>
    <property type="molecule type" value="Genomic_DNA"/>
</dbReference>
<gene>
    <name evidence="9" type="ORF">SAMN04488539_1418</name>
</gene>
<dbReference type="Proteomes" id="UP000182237">
    <property type="component" value="Chromosome I"/>
</dbReference>
<feature type="transmembrane region" description="Helical" evidence="7">
    <location>
        <begin position="76"/>
        <end position="98"/>
    </location>
</feature>
<name>A0A1H1R591_9CORY</name>
<feature type="transmembrane region" description="Helical" evidence="7">
    <location>
        <begin position="328"/>
        <end position="350"/>
    </location>
</feature>
<dbReference type="GO" id="GO:0005886">
    <property type="term" value="C:plasma membrane"/>
    <property type="evidence" value="ECO:0007669"/>
    <property type="project" value="UniProtKB-SubCell"/>
</dbReference>
<dbReference type="Pfam" id="PF03600">
    <property type="entry name" value="CitMHS"/>
    <property type="match status" value="1"/>
</dbReference>
<evidence type="ECO:0000259" key="8">
    <source>
        <dbReference type="Pfam" id="PF03600"/>
    </source>
</evidence>
<dbReference type="eggNOG" id="COG1055">
    <property type="taxonomic scope" value="Bacteria"/>
</dbReference>
<evidence type="ECO:0000313" key="9">
    <source>
        <dbReference type="EMBL" id="SDS30882.1"/>
    </source>
</evidence>
<feature type="transmembrane region" description="Helical" evidence="7">
    <location>
        <begin position="110"/>
        <end position="131"/>
    </location>
</feature>
<feature type="transmembrane region" description="Helical" evidence="7">
    <location>
        <begin position="294"/>
        <end position="316"/>
    </location>
</feature>
<evidence type="ECO:0000256" key="1">
    <source>
        <dbReference type="ARBA" id="ARBA00004651"/>
    </source>
</evidence>
<evidence type="ECO:0000256" key="7">
    <source>
        <dbReference type="SAM" id="Phobius"/>
    </source>
</evidence>